<feature type="region of interest" description="Disordered" evidence="1">
    <location>
        <begin position="356"/>
        <end position="407"/>
    </location>
</feature>
<name>A0A2S9YKL1_9BACT</name>
<dbReference type="InterPro" id="IPR043740">
    <property type="entry name" value="DUF5685"/>
</dbReference>
<dbReference type="EMBL" id="PVNL01000092">
    <property type="protein sequence ID" value="PRQ05645.1"/>
    <property type="molecule type" value="Genomic_DNA"/>
</dbReference>
<reference evidence="2 3" key="1">
    <citation type="submission" date="2018-03" db="EMBL/GenBank/DDBJ databases">
        <title>Draft Genome Sequences of the Obligatory Marine Myxobacteria Enhygromyxa salina SWB007.</title>
        <authorList>
            <person name="Poehlein A."/>
            <person name="Moghaddam J.A."/>
            <person name="Harms H."/>
            <person name="Alanjari M."/>
            <person name="Koenig G.M."/>
            <person name="Daniel R."/>
            <person name="Schaeberle T.F."/>
        </authorList>
    </citation>
    <scope>NUCLEOTIDE SEQUENCE [LARGE SCALE GENOMIC DNA]</scope>
    <source>
        <strain evidence="2 3">SWB007</strain>
    </source>
</reference>
<evidence type="ECO:0000313" key="3">
    <source>
        <dbReference type="Proteomes" id="UP000238823"/>
    </source>
</evidence>
<comment type="caution">
    <text evidence="2">The sequence shown here is derived from an EMBL/GenBank/DDBJ whole genome shotgun (WGS) entry which is preliminary data.</text>
</comment>
<accession>A0A2S9YKL1</accession>
<dbReference type="Pfam" id="PF18937">
    <property type="entry name" value="DUF5685"/>
    <property type="match status" value="1"/>
</dbReference>
<proteinExistence type="predicted"/>
<organism evidence="2 3">
    <name type="scientific">Enhygromyxa salina</name>
    <dbReference type="NCBI Taxonomy" id="215803"/>
    <lineage>
        <taxon>Bacteria</taxon>
        <taxon>Pseudomonadati</taxon>
        <taxon>Myxococcota</taxon>
        <taxon>Polyangia</taxon>
        <taxon>Nannocystales</taxon>
        <taxon>Nannocystaceae</taxon>
        <taxon>Enhygromyxa</taxon>
    </lineage>
</organism>
<gene>
    <name evidence="2" type="ORF">ENSA7_45350</name>
</gene>
<protein>
    <submittedName>
        <fullName evidence="2">Uncharacterized protein</fullName>
    </submittedName>
</protein>
<dbReference type="RefSeq" id="WP_181234016.1">
    <property type="nucleotide sequence ID" value="NZ_PVNL01000092.1"/>
</dbReference>
<evidence type="ECO:0000256" key="1">
    <source>
        <dbReference type="SAM" id="MobiDB-lite"/>
    </source>
</evidence>
<dbReference type="AlphaFoldDB" id="A0A2S9YKL1"/>
<evidence type="ECO:0000313" key="2">
    <source>
        <dbReference type="EMBL" id="PRQ05645.1"/>
    </source>
</evidence>
<dbReference type="Proteomes" id="UP000238823">
    <property type="component" value="Unassembled WGS sequence"/>
</dbReference>
<sequence length="539" mass="55127">MFGTLRPARAALSCAGRSDWQHFYCGTCQSIGDQFGLGYRALLSHDAVFLGLLVDGLQLHAAAPDRTRCPMVPVVHRPTVSPDSVAMRYAGAVQLLLADQWLADRAIDGRGFARIARPLLDKPTARARETLAELGSDLGDLIGVEHRQAATERVGMTDPEQAAEPTAAALELVFERIVALPGSVAECTAEPAPRSAALVRCDLDPRRLLAKLGRGVGTMIYLIDALEDLEQDQRAGDFNPCLVHDYRGRPQLDRARIRDAARGLERARTDVAAALNALPLRRHKPVLVNILVTQLGARAQLAAAGAERMLSEAGQRRQLLDRATAASGFVRFAQAIVGLLIATFTTTWSRLVLAATTGGTDTGDTGTDTGTDTGDTETETGDPPDLPSEFGDIPPDLPDATTGPESAGEAGGAGCSCLGELIQSLCGGFGDACSGCGDSLGSCGRCFEGCTGLCSGCGQDCGQTCSSLGAGCGQCNEGCDGCGNGCGNTCSSCGGACSGCGDCGNACNGCGNCGNGCSGCGNCGGGCGNCGNGCGGGGC</sequence>
<feature type="compositionally biased region" description="Low complexity" evidence="1">
    <location>
        <begin position="356"/>
        <end position="373"/>
    </location>
</feature>